<dbReference type="AlphaFoldDB" id="A0A936EZT2"/>
<evidence type="ECO:0000313" key="2">
    <source>
        <dbReference type="Proteomes" id="UP000709959"/>
    </source>
</evidence>
<name>A0A936EZT2_9BACT</name>
<dbReference type="EMBL" id="JADKCH010000001">
    <property type="protein sequence ID" value="MBK8571316.1"/>
    <property type="molecule type" value="Genomic_DNA"/>
</dbReference>
<dbReference type="Proteomes" id="UP000709959">
    <property type="component" value="Unassembled WGS sequence"/>
</dbReference>
<gene>
    <name evidence="1" type="ORF">IPN91_01480</name>
</gene>
<protein>
    <submittedName>
        <fullName evidence="1">Uncharacterized protein</fullName>
    </submittedName>
</protein>
<reference evidence="1 2" key="1">
    <citation type="submission" date="2020-10" db="EMBL/GenBank/DDBJ databases">
        <title>Connecting structure to function with the recovery of over 1000 high-quality activated sludge metagenome-assembled genomes encoding full-length rRNA genes using long-read sequencing.</title>
        <authorList>
            <person name="Singleton C.M."/>
            <person name="Petriglieri F."/>
            <person name="Kristensen J.M."/>
            <person name="Kirkegaard R.H."/>
            <person name="Michaelsen T.Y."/>
            <person name="Andersen M.H."/>
            <person name="Karst S.M."/>
            <person name="Dueholm M.S."/>
            <person name="Nielsen P.H."/>
            <person name="Albertsen M."/>
        </authorList>
    </citation>
    <scope>NUCLEOTIDE SEQUENCE [LARGE SCALE GENOMIC DNA]</scope>
    <source>
        <strain evidence="1">OdNE_18-Q3-R46-58_MAXAC.008</strain>
    </source>
</reference>
<comment type="caution">
    <text evidence="1">The sequence shown here is derived from an EMBL/GenBank/DDBJ whole genome shotgun (WGS) entry which is preliminary data.</text>
</comment>
<organism evidence="1 2">
    <name type="scientific">Candidatus Geothrix odensensis</name>
    <dbReference type="NCBI Taxonomy" id="2954440"/>
    <lineage>
        <taxon>Bacteria</taxon>
        <taxon>Pseudomonadati</taxon>
        <taxon>Acidobacteriota</taxon>
        <taxon>Holophagae</taxon>
        <taxon>Holophagales</taxon>
        <taxon>Holophagaceae</taxon>
        <taxon>Geothrix</taxon>
    </lineage>
</organism>
<evidence type="ECO:0000313" key="1">
    <source>
        <dbReference type="EMBL" id="MBK8571316.1"/>
    </source>
</evidence>
<sequence>MTEKPQLSREDGIQELAKQTSELRKELLAPLPKWPLIGFWWSGLCFAYTLWPDVHVPFGKVTTSLLAFAALGFLSRHLDNAASKLDYLASQLLNSTDA</sequence>
<proteinExistence type="predicted"/>
<accession>A0A936EZT2</accession>